<accession>A0A8S5SN72</accession>
<evidence type="ECO:0000313" key="1">
    <source>
        <dbReference type="EMBL" id="DAF52501.1"/>
    </source>
</evidence>
<reference evidence="1" key="1">
    <citation type="journal article" date="2021" name="Proc. Natl. Acad. Sci. U.S.A.">
        <title>A Catalog of Tens of Thousands of Viruses from Human Metagenomes Reveals Hidden Associations with Chronic Diseases.</title>
        <authorList>
            <person name="Tisza M.J."/>
            <person name="Buck C.B."/>
        </authorList>
    </citation>
    <scope>NUCLEOTIDE SEQUENCE</scope>
    <source>
        <strain evidence="1">CtCb814</strain>
    </source>
</reference>
<protein>
    <submittedName>
        <fullName evidence="1">Major capsid protein</fullName>
    </submittedName>
</protein>
<name>A0A8S5SN72_9CAUD</name>
<proteinExistence type="predicted"/>
<sequence length="312" mass="34440">MPGITTSTVLNTDSALKAREIDFVTRFDKNWDALRTILGIFKPIRKEPGTSLVTYEAQMKDEALQGGASVGEGEAIPFTQFKVVESKREDIVVEKYAKSLTLESVSKWGAAVAIEKTDDAFMVELQNKVLKDFYTFLKTGTLKGTQKKWQKALAIAKGAVLNKFAGMNRNVTEVVGFANVMDFYDWLGDKEITVQTMFGLQYIKDFFGFSTLFLLPDDYIPAKTVIATPVENIDLYYIDPGDSDFKKLGLDYTTSGETNLIGFHAGGNYTNATGETYAIMGMKLWAEYLDGVCVVTVGTTETVPEVSSLSGK</sequence>
<organism evidence="1">
    <name type="scientific">Siphoviridae sp. ctCb814</name>
    <dbReference type="NCBI Taxonomy" id="2827808"/>
    <lineage>
        <taxon>Viruses</taxon>
        <taxon>Duplodnaviria</taxon>
        <taxon>Heunggongvirae</taxon>
        <taxon>Uroviricota</taxon>
        <taxon>Caudoviricetes</taxon>
    </lineage>
</organism>
<dbReference type="EMBL" id="BK032638">
    <property type="protein sequence ID" value="DAF52501.1"/>
    <property type="molecule type" value="Genomic_DNA"/>
</dbReference>